<evidence type="ECO:0000256" key="1">
    <source>
        <dbReference type="SAM" id="SignalP"/>
    </source>
</evidence>
<dbReference type="AlphaFoldDB" id="A0A402DTU1"/>
<feature type="signal peptide" evidence="1">
    <location>
        <begin position="1"/>
        <end position="20"/>
    </location>
</feature>
<feature type="domain" description="Right handed beta helix" evidence="2">
    <location>
        <begin position="108"/>
        <end position="249"/>
    </location>
</feature>
<reference evidence="3 4" key="1">
    <citation type="submission" date="2019-01" db="EMBL/GenBank/DDBJ databases">
        <title>Draft genome sequence of Cellulomonas takizawaensis strain TKZ-21.</title>
        <authorList>
            <person name="Yamamura H."/>
            <person name="Hayashi T."/>
            <person name="Hamada M."/>
            <person name="Serisawa Y."/>
            <person name="Matsuyama K."/>
            <person name="Nakagawa Y."/>
            <person name="Otoguro M."/>
            <person name="Yanagida F."/>
            <person name="Hayakawa M."/>
        </authorList>
    </citation>
    <scope>NUCLEOTIDE SEQUENCE [LARGE SCALE GENOMIC DNA]</scope>
    <source>
        <strain evidence="3 4">NBRC12680</strain>
    </source>
</reference>
<dbReference type="Pfam" id="PF13229">
    <property type="entry name" value="Beta_helix"/>
    <property type="match status" value="1"/>
</dbReference>
<comment type="caution">
    <text evidence="3">The sequence shown here is derived from an EMBL/GenBank/DDBJ whole genome shotgun (WGS) entry which is preliminary data.</text>
</comment>
<evidence type="ECO:0000259" key="2">
    <source>
        <dbReference type="Pfam" id="PF13229"/>
    </source>
</evidence>
<dbReference type="EMBL" id="BIMR01000223">
    <property type="protein sequence ID" value="GCE77534.1"/>
    <property type="molecule type" value="Genomic_DNA"/>
</dbReference>
<evidence type="ECO:0000313" key="3">
    <source>
        <dbReference type="EMBL" id="GCE77534.1"/>
    </source>
</evidence>
<organism evidence="3 4">
    <name type="scientific">Cellulomonas biazotea</name>
    <dbReference type="NCBI Taxonomy" id="1709"/>
    <lineage>
        <taxon>Bacteria</taxon>
        <taxon>Bacillati</taxon>
        <taxon>Actinomycetota</taxon>
        <taxon>Actinomycetes</taxon>
        <taxon>Micrococcales</taxon>
        <taxon>Cellulomonadaceae</taxon>
        <taxon>Cellulomonas</taxon>
    </lineage>
</organism>
<dbReference type="Gene3D" id="2.160.20.10">
    <property type="entry name" value="Single-stranded right-handed beta-helix, Pectin lyase-like"/>
    <property type="match status" value="1"/>
</dbReference>
<gene>
    <name evidence="3" type="ORF">CBZ_25900</name>
</gene>
<feature type="chain" id="PRO_5039497413" description="Right handed beta helix domain-containing protein" evidence="1">
    <location>
        <begin position="21"/>
        <end position="362"/>
    </location>
</feature>
<dbReference type="RefSeq" id="WP_165446780.1">
    <property type="nucleotide sequence ID" value="NZ_BIMR01000223.1"/>
</dbReference>
<dbReference type="InterPro" id="IPR039448">
    <property type="entry name" value="Beta_helix"/>
</dbReference>
<evidence type="ECO:0000313" key="4">
    <source>
        <dbReference type="Proteomes" id="UP000289954"/>
    </source>
</evidence>
<dbReference type="InterPro" id="IPR012334">
    <property type="entry name" value="Pectin_lyas_fold"/>
</dbReference>
<sequence>MRLRAILTCLVLVGAATAVAAPASAAPPPACGDTLTVDTALTADLTCVGDGLRLAPGVSLDLRGHTLAGPGTGTGVAVSSTGAATVRRGTLTGWGTAVATVDEPYGSTGPLTVRGVTFRGNELALDASGDSGTLLHAKPTTVRSSRFVDNGWGLAAAFGADVAVHGSTFTDNGNGVVADEGHVAVDCSRFARNGQALFLLTSTAEVTGSSFVDDDFGIVLQSDATATVSRSRFTGVGGGLLGGASGNRFEVADSAFVGNDTAVQVYGESGSVVRSTFRANTAAYRANAPSEDGFLLQDNRFRLNGDAIVLLEPDPATSIGGNDVRGSTGWGINAPGATDLGGNVAKNNGSTPQCVGVVCTTP</sequence>
<keyword evidence="1" id="KW-0732">Signal</keyword>
<accession>A0A402DTU1</accession>
<proteinExistence type="predicted"/>
<dbReference type="SUPFAM" id="SSF51126">
    <property type="entry name" value="Pectin lyase-like"/>
    <property type="match status" value="1"/>
</dbReference>
<protein>
    <recommendedName>
        <fullName evidence="2">Right handed beta helix domain-containing protein</fullName>
    </recommendedName>
</protein>
<name>A0A402DTU1_9CELL</name>
<dbReference type="Proteomes" id="UP000289954">
    <property type="component" value="Unassembled WGS sequence"/>
</dbReference>
<keyword evidence="4" id="KW-1185">Reference proteome</keyword>
<dbReference type="InterPro" id="IPR011050">
    <property type="entry name" value="Pectin_lyase_fold/virulence"/>
</dbReference>